<gene>
    <name evidence="7" type="ORF">E6O75_ATG02965</name>
</gene>
<feature type="compositionally biased region" description="Polar residues" evidence="5">
    <location>
        <begin position="13"/>
        <end position="33"/>
    </location>
</feature>
<sequence length="515" mass="56101">MAGESEDVRQPLLSRSPSSTHSNHGSISKGSDTLTDRSLEHDVLPAHSGPLKRTIGWGSAYVLIISRVIGSGIFATPGAIFKGTGSVGMTLILWVVGAIIASFGLAVSLEYGCMLPRSGGHKVDISMVLHVFGQYVLFAFRIEPTPLLQKSLAVVLLTAITIIHGCFLRTGILIQNVLGWIKVGLIVFMILTGLFVVLVRPETSANSIGGVPHMASWDSLWEGTIWNWGILSTALFKVFYSYAGLENVNNVLNEVKNPVKTLKSAATAALATACILYLLVNCAYFLVVPLDEIRSSGELIAALFFERTFGPTVGRTILPLAVAVSAVGNVMVVIFALARLNQEIARQGFLPFSRILSSSKPFGAPLGGLIVHYVPSFLVIVLPPSKEVYSFILEVEGYPAQLFSLALSIGLLRLRYTRPDLERPFKAWIPGVLLRITMSLLLLAAPFVPPPASKRHGLWYATYAVVGSSVPLFGIIYWYIWTVALPRWRGYYLEEAVEILDDGTSITKLVHIHEN</sequence>
<feature type="transmembrane region" description="Helical" evidence="6">
    <location>
        <begin position="460"/>
        <end position="480"/>
    </location>
</feature>
<keyword evidence="3 6" id="KW-1133">Transmembrane helix</keyword>
<dbReference type="PANTHER" id="PTHR11785:SF532">
    <property type="entry name" value="TRANSPORTER, PUTATIVE (EUROFUNG)-RELATED"/>
    <property type="match status" value="1"/>
</dbReference>
<dbReference type="Pfam" id="PF13520">
    <property type="entry name" value="AA_permease_2"/>
    <property type="match status" value="2"/>
</dbReference>
<accession>A0A4Z1P8Q5</accession>
<feature type="transmembrane region" description="Helical" evidence="6">
    <location>
        <begin position="180"/>
        <end position="199"/>
    </location>
</feature>
<protein>
    <submittedName>
        <fullName evidence="7">Methionine permease</fullName>
    </submittedName>
</protein>
<feature type="transmembrane region" description="Helical" evidence="6">
    <location>
        <begin position="123"/>
        <end position="142"/>
    </location>
</feature>
<comment type="subcellular location">
    <subcellularLocation>
        <location evidence="1">Membrane</location>
        <topology evidence="1">Multi-pass membrane protein</topology>
    </subcellularLocation>
</comment>
<dbReference type="PIRSF" id="PIRSF006060">
    <property type="entry name" value="AA_transporter"/>
    <property type="match status" value="1"/>
</dbReference>
<evidence type="ECO:0000256" key="2">
    <source>
        <dbReference type="ARBA" id="ARBA00022692"/>
    </source>
</evidence>
<feature type="transmembrane region" description="Helical" evidence="6">
    <location>
        <begin position="60"/>
        <end position="81"/>
    </location>
</feature>
<dbReference type="PANTHER" id="PTHR11785">
    <property type="entry name" value="AMINO ACID TRANSPORTER"/>
    <property type="match status" value="1"/>
</dbReference>
<evidence type="ECO:0000313" key="8">
    <source>
        <dbReference type="Proteomes" id="UP000298493"/>
    </source>
</evidence>
<dbReference type="EMBL" id="SNSC02000006">
    <property type="protein sequence ID" value="TID23329.1"/>
    <property type="molecule type" value="Genomic_DNA"/>
</dbReference>
<dbReference type="Proteomes" id="UP000298493">
    <property type="component" value="Unassembled WGS sequence"/>
</dbReference>
<keyword evidence="2 6" id="KW-0812">Transmembrane</keyword>
<evidence type="ECO:0000256" key="1">
    <source>
        <dbReference type="ARBA" id="ARBA00004141"/>
    </source>
</evidence>
<keyword evidence="4 6" id="KW-0472">Membrane</keyword>
<feature type="region of interest" description="Disordered" evidence="5">
    <location>
        <begin position="1"/>
        <end position="33"/>
    </location>
</feature>
<organism evidence="7 8">
    <name type="scientific">Venturia nashicola</name>
    <dbReference type="NCBI Taxonomy" id="86259"/>
    <lineage>
        <taxon>Eukaryota</taxon>
        <taxon>Fungi</taxon>
        <taxon>Dikarya</taxon>
        <taxon>Ascomycota</taxon>
        <taxon>Pezizomycotina</taxon>
        <taxon>Dothideomycetes</taxon>
        <taxon>Pleosporomycetidae</taxon>
        <taxon>Venturiales</taxon>
        <taxon>Venturiaceae</taxon>
        <taxon>Venturia</taxon>
    </lineage>
</organism>
<dbReference type="STRING" id="86259.A0A4Z1P8Q5"/>
<feature type="transmembrane region" description="Helical" evidence="6">
    <location>
        <begin position="225"/>
        <end position="245"/>
    </location>
</feature>
<feature type="transmembrane region" description="Helical" evidence="6">
    <location>
        <begin position="148"/>
        <end position="168"/>
    </location>
</feature>
<keyword evidence="8" id="KW-1185">Reference proteome</keyword>
<feature type="transmembrane region" description="Helical" evidence="6">
    <location>
        <begin position="398"/>
        <end position="416"/>
    </location>
</feature>
<dbReference type="GO" id="GO:0015179">
    <property type="term" value="F:L-amino acid transmembrane transporter activity"/>
    <property type="evidence" value="ECO:0007669"/>
    <property type="project" value="TreeGrafter"/>
</dbReference>
<feature type="transmembrane region" description="Helical" evidence="6">
    <location>
        <begin position="317"/>
        <end position="341"/>
    </location>
</feature>
<comment type="caution">
    <text evidence="7">The sequence shown here is derived from an EMBL/GenBank/DDBJ whole genome shotgun (WGS) entry which is preliminary data.</text>
</comment>
<feature type="transmembrane region" description="Helical" evidence="6">
    <location>
        <begin position="87"/>
        <end position="111"/>
    </location>
</feature>
<dbReference type="InterPro" id="IPR002293">
    <property type="entry name" value="AA/rel_permease1"/>
</dbReference>
<evidence type="ECO:0000256" key="3">
    <source>
        <dbReference type="ARBA" id="ARBA00022989"/>
    </source>
</evidence>
<name>A0A4Z1P8Q5_9PEZI</name>
<evidence type="ECO:0000256" key="4">
    <source>
        <dbReference type="ARBA" id="ARBA00023136"/>
    </source>
</evidence>
<evidence type="ECO:0000256" key="5">
    <source>
        <dbReference type="SAM" id="MobiDB-lite"/>
    </source>
</evidence>
<feature type="transmembrane region" description="Helical" evidence="6">
    <location>
        <begin position="362"/>
        <end position="382"/>
    </location>
</feature>
<proteinExistence type="predicted"/>
<dbReference type="Gene3D" id="1.20.1740.10">
    <property type="entry name" value="Amino acid/polyamine transporter I"/>
    <property type="match status" value="1"/>
</dbReference>
<evidence type="ECO:0000313" key="7">
    <source>
        <dbReference type="EMBL" id="TID23329.1"/>
    </source>
</evidence>
<dbReference type="InterPro" id="IPR050598">
    <property type="entry name" value="AminoAcid_Transporter"/>
</dbReference>
<evidence type="ECO:0000256" key="6">
    <source>
        <dbReference type="SAM" id="Phobius"/>
    </source>
</evidence>
<feature type="transmembrane region" description="Helical" evidence="6">
    <location>
        <begin position="428"/>
        <end position="448"/>
    </location>
</feature>
<dbReference type="GO" id="GO:0016020">
    <property type="term" value="C:membrane"/>
    <property type="evidence" value="ECO:0007669"/>
    <property type="project" value="UniProtKB-SubCell"/>
</dbReference>
<reference evidence="7 8" key="1">
    <citation type="submission" date="2019-04" db="EMBL/GenBank/DDBJ databases">
        <title>High contiguity whole genome sequence and gene annotation resource for two Venturia nashicola isolates.</title>
        <authorList>
            <person name="Prokchorchik M."/>
            <person name="Won K."/>
            <person name="Lee Y."/>
            <person name="Choi E.D."/>
            <person name="Segonzac C."/>
            <person name="Sohn K.H."/>
        </authorList>
    </citation>
    <scope>NUCLEOTIDE SEQUENCE [LARGE SCALE GENOMIC DNA]</scope>
    <source>
        <strain evidence="7 8">PRI2</strain>
    </source>
</reference>
<feature type="transmembrane region" description="Helical" evidence="6">
    <location>
        <begin position="266"/>
        <end position="287"/>
    </location>
</feature>
<dbReference type="AlphaFoldDB" id="A0A4Z1P8Q5"/>